<evidence type="ECO:0000256" key="4">
    <source>
        <dbReference type="ARBA" id="ARBA00023163"/>
    </source>
</evidence>
<evidence type="ECO:0000313" key="7">
    <source>
        <dbReference type="EMBL" id="CAB4557453.1"/>
    </source>
</evidence>
<dbReference type="InterPro" id="IPR036388">
    <property type="entry name" value="WH-like_DNA-bd_sf"/>
</dbReference>
<dbReference type="InterPro" id="IPR012074">
    <property type="entry name" value="GAF_ANTAR"/>
</dbReference>
<sequence length="247" mass="26794">MTSQQTLIAETMVTLADNLVADFDVIDLLTVLADRCVSVLGVSAAGLMLAGPDGTLRVIASSSERMRLLELFELQAEEGPCLESYLSGDAVAQVDLESAMDRWPRFAPEAIASGFRAVHAIPLRLRGEVIGALNLFQDDTRGIDDEGLRAARAFADVATIAILQYRAISRSHELVDQLNTALNRRIVIEQAKGVVAEREHVDMEGAFEALRQHARDHNLRLSDVAAAVVAGSLRPTVASPRLRRPTS</sequence>
<organism evidence="7">
    <name type="scientific">freshwater metagenome</name>
    <dbReference type="NCBI Taxonomy" id="449393"/>
    <lineage>
        <taxon>unclassified sequences</taxon>
        <taxon>metagenomes</taxon>
        <taxon>ecological metagenomes</taxon>
    </lineage>
</organism>
<dbReference type="Pfam" id="PF03861">
    <property type="entry name" value="ANTAR"/>
    <property type="match status" value="1"/>
</dbReference>
<dbReference type="PIRSF" id="PIRSF036625">
    <property type="entry name" value="GAF_ANTAR"/>
    <property type="match status" value="1"/>
</dbReference>
<dbReference type="InterPro" id="IPR003018">
    <property type="entry name" value="GAF"/>
</dbReference>
<dbReference type="SMART" id="SM01012">
    <property type="entry name" value="ANTAR"/>
    <property type="match status" value="1"/>
</dbReference>
<dbReference type="SUPFAM" id="SSF52172">
    <property type="entry name" value="CheY-like"/>
    <property type="match status" value="1"/>
</dbReference>
<dbReference type="InterPro" id="IPR005561">
    <property type="entry name" value="ANTAR"/>
</dbReference>
<keyword evidence="3" id="KW-0805">Transcription regulation</keyword>
<proteinExistence type="predicted"/>
<evidence type="ECO:0000256" key="3">
    <source>
        <dbReference type="ARBA" id="ARBA00023015"/>
    </source>
</evidence>
<feature type="domain" description="ANTAR" evidence="6">
    <location>
        <begin position="174"/>
        <end position="229"/>
    </location>
</feature>
<dbReference type="SMART" id="SM00065">
    <property type="entry name" value="GAF"/>
    <property type="match status" value="1"/>
</dbReference>
<dbReference type="Gene3D" id="3.30.450.40">
    <property type="match status" value="1"/>
</dbReference>
<evidence type="ECO:0000256" key="1">
    <source>
        <dbReference type="ARBA" id="ARBA00022679"/>
    </source>
</evidence>
<name>A0A6J6D557_9ZZZZ</name>
<dbReference type="SUPFAM" id="SSF55781">
    <property type="entry name" value="GAF domain-like"/>
    <property type="match status" value="1"/>
</dbReference>
<protein>
    <submittedName>
        <fullName evidence="7">Unannotated protein</fullName>
    </submittedName>
</protein>
<keyword evidence="2" id="KW-0418">Kinase</keyword>
<dbReference type="InterPro" id="IPR011006">
    <property type="entry name" value="CheY-like_superfamily"/>
</dbReference>
<dbReference type="Gene3D" id="1.10.10.10">
    <property type="entry name" value="Winged helix-like DNA-binding domain superfamily/Winged helix DNA-binding domain"/>
    <property type="match status" value="1"/>
</dbReference>
<keyword evidence="1" id="KW-0808">Transferase</keyword>
<reference evidence="7" key="1">
    <citation type="submission" date="2020-05" db="EMBL/GenBank/DDBJ databases">
        <authorList>
            <person name="Chiriac C."/>
            <person name="Salcher M."/>
            <person name="Ghai R."/>
            <person name="Kavagutti S V."/>
        </authorList>
    </citation>
    <scope>NUCLEOTIDE SEQUENCE</scope>
</reference>
<accession>A0A6J6D557</accession>
<dbReference type="Pfam" id="PF13185">
    <property type="entry name" value="GAF_2"/>
    <property type="match status" value="1"/>
</dbReference>
<dbReference type="EMBL" id="CAEZSR010000046">
    <property type="protein sequence ID" value="CAB4557453.1"/>
    <property type="molecule type" value="Genomic_DNA"/>
</dbReference>
<dbReference type="AlphaFoldDB" id="A0A6J6D557"/>
<dbReference type="GO" id="GO:0016301">
    <property type="term" value="F:kinase activity"/>
    <property type="evidence" value="ECO:0007669"/>
    <property type="project" value="UniProtKB-KW"/>
</dbReference>
<dbReference type="GO" id="GO:0003723">
    <property type="term" value="F:RNA binding"/>
    <property type="evidence" value="ECO:0007669"/>
    <property type="project" value="InterPro"/>
</dbReference>
<evidence type="ECO:0000259" key="6">
    <source>
        <dbReference type="SMART" id="SM01012"/>
    </source>
</evidence>
<keyword evidence="4" id="KW-0804">Transcription</keyword>
<dbReference type="InterPro" id="IPR029016">
    <property type="entry name" value="GAF-like_dom_sf"/>
</dbReference>
<evidence type="ECO:0000256" key="2">
    <source>
        <dbReference type="ARBA" id="ARBA00022777"/>
    </source>
</evidence>
<feature type="domain" description="GAF" evidence="5">
    <location>
        <begin position="24"/>
        <end position="172"/>
    </location>
</feature>
<gene>
    <name evidence="7" type="ORF">UFOPK1493_01508</name>
</gene>
<evidence type="ECO:0000259" key="5">
    <source>
        <dbReference type="SMART" id="SM00065"/>
    </source>
</evidence>